<dbReference type="EMBL" id="CM040978">
    <property type="protein sequence ID" value="MCJ8731938.1"/>
    <property type="molecule type" value="Genomic_DNA"/>
</dbReference>
<evidence type="ECO:0000313" key="1">
    <source>
        <dbReference type="EMBL" id="MCJ8731938.1"/>
    </source>
</evidence>
<comment type="caution">
    <text evidence="1">The sequence shown here is derived from an EMBL/GenBank/DDBJ whole genome shotgun (WGS) entry which is preliminary data.</text>
</comment>
<protein>
    <submittedName>
        <fullName evidence="1">Uncharacterized protein</fullName>
    </submittedName>
</protein>
<gene>
    <name evidence="1" type="ORF">PDJAM_G00205330</name>
</gene>
<keyword evidence="2" id="KW-1185">Reference proteome</keyword>
<dbReference type="Proteomes" id="UP000830395">
    <property type="component" value="Chromosome 4"/>
</dbReference>
<evidence type="ECO:0000313" key="2">
    <source>
        <dbReference type="Proteomes" id="UP000830395"/>
    </source>
</evidence>
<organism evidence="1 2">
    <name type="scientific">Pangasius djambal</name>
    <dbReference type="NCBI Taxonomy" id="1691987"/>
    <lineage>
        <taxon>Eukaryota</taxon>
        <taxon>Metazoa</taxon>
        <taxon>Chordata</taxon>
        <taxon>Craniata</taxon>
        <taxon>Vertebrata</taxon>
        <taxon>Euteleostomi</taxon>
        <taxon>Actinopterygii</taxon>
        <taxon>Neopterygii</taxon>
        <taxon>Teleostei</taxon>
        <taxon>Ostariophysi</taxon>
        <taxon>Siluriformes</taxon>
        <taxon>Pangasiidae</taxon>
        <taxon>Pangasius</taxon>
    </lineage>
</organism>
<reference evidence="1" key="1">
    <citation type="submission" date="2020-02" db="EMBL/GenBank/DDBJ databases">
        <title>Genome sequencing of the panga catfish, Pangasius djambal.</title>
        <authorList>
            <person name="Wen M."/>
            <person name="Zahm M."/>
            <person name="Roques C."/>
            <person name="Cabau C."/>
            <person name="Klopp C."/>
            <person name="Donnadieu C."/>
            <person name="Jouanno E."/>
            <person name="Avarre J.-C."/>
            <person name="Campet M."/>
            <person name="Ha T."/>
            <person name="Dugue R."/>
            <person name="Lampietro C."/>
            <person name="Louis A."/>
            <person name="Herpin A."/>
            <person name="Echchiki A."/>
            <person name="Berthelot C."/>
            <person name="Parey E."/>
            <person name="Roest-Crollius H."/>
            <person name="Braasch I."/>
            <person name="Postlethwait J.H."/>
            <person name="Bobe J."/>
            <person name="Montfort J."/>
            <person name="Bouchez O."/>
            <person name="Begum T."/>
            <person name="Schartl M."/>
            <person name="Gustiano R."/>
            <person name="Guiguen Y."/>
        </authorList>
    </citation>
    <scope>NUCLEOTIDE SEQUENCE</scope>
    <source>
        <strain evidence="1">Pdj_M5554</strain>
    </source>
</reference>
<proteinExistence type="predicted"/>
<name>A0ACC5Y863_9TELE</name>
<sequence length="934" mass="102193">MGETKVIYHLDEQETPYLVKLPVPAAAVTLSELKNALKKPNYKFFFKSMDDDFGVVKEEITDDNAKLPCYNGRVVCWLVSADGSHSDGCSVAESQSERPPSGERSQGIGDSRPPSFHPKAAGSRHGVDDETETDSVVSHRRERDRPRRKHSQDHSGARMNGYSRVGRGMELGGYDICDSRSSLMSSELESSSCFDSDDDGSTSRFSSMTEQSGSSRMMRRHRRRRRKPKPHHMERSSSFSSITDSTMSLNIITVTLNMEKYNFLGISIVGQSNERGDGGIYIGSIMKGGAVAADGRIEPGDMLLQVNDINFENMCNDDAVRVLRDIVHKPGIVGQSNERGDGGIYIGSIMKGGAVAADGRIEPGDMLLQVNDINFENMCNDDAVRVLRDIVHKPGPVSLTVAKCWDPNPNNCFTPRSEPIRPIDPAAWVSHTAAMTGIYPPYGMSPSMSTVTSTSSSISSSIPETEREPIRPIDPAAWVSHTAAMTGIYPPYGMSPSMSTVTSTSSSISSSIPETERFDDYHLSVHSDMATVAKAMACPDSGLEVRDRMWLKITIANAFIGSDVVDWLFHHVEGFADRREARKYASNLLKAGFIRHTVNKITFSEQCYYVFGDLSGNMAHLSLQEHDGSSGASDQDTLAPLLHPAEAPWPSFPYQYPPSLHDAPHHHAEPGGGSTGSHHSEGFDDYHLSVHSDMATVAKAMACPDSGLEVRDRMWLKITIANAFIGSDVVDWLFHHVEGFADRREARKYASNLLKAGFIRHTVNKITFSEQCYYVFGDLSGNMAHLSLQEHDGSSGASDQDTLAPLLHPAEAPWPSFPYQYPPSLHDAPHHHAEPGSGSTGSHHSEGSSGSNCSWSRTDGKTAATGLNDVTDNPEFDLRRERAPSEGSIRSSRSHSHSYSGVSAPRHLAHVPSELSGSRRSCLTANGELFVDIM</sequence>
<accession>A0ACC5Y863</accession>